<dbReference type="PANTHER" id="PTHR40465:SF1">
    <property type="entry name" value="DUF6534 DOMAIN-CONTAINING PROTEIN"/>
    <property type="match status" value="1"/>
</dbReference>
<keyword evidence="2" id="KW-1133">Transmembrane helix</keyword>
<keyword evidence="5" id="KW-1185">Reference proteome</keyword>
<feature type="domain" description="DUF6534" evidence="3">
    <location>
        <begin position="438"/>
        <end position="523"/>
    </location>
</feature>
<dbReference type="EMBL" id="JBAHYK010000540">
    <property type="protein sequence ID" value="KAL0573130.1"/>
    <property type="molecule type" value="Genomic_DNA"/>
</dbReference>
<evidence type="ECO:0000313" key="4">
    <source>
        <dbReference type="EMBL" id="KAL0573130.1"/>
    </source>
</evidence>
<sequence>MVGIQRLPVELLLMVAEEAREGFDGLKTLRRVDRRFCAIVEPLLFNTVVVDSQETKRSSSFELLAALSKGRSSHISYHVRKLVIRFFDKSRSPSRFCAAENSTSSAQEFQKYFDSQISKAVGSLEKLKSLHVLSGSESLSPASIWPELQQHNITLQQVVVWTKMERPFLEYLDSFSGIEDLVIWGAWGSSDDNADRDLASYFVHSVLPRHRETLRSLTTTAAEEGPWSLGRHNVDEYAQCKGLRSLSVSINSEDVGVADSQGDDILVGAMASVEIPPNIAHVTGPLLLGFLLNYGFFGILSVQVYTYHEYFPNDQWYLKLLVYALYFAEAIQSIMITSDAFEKFAYGFGNVPGLDQMNLLWFDCCIIDGAVAFSVQLYFAYRLYLLTKSQLLSGAIVIMALAQFSGAIATGILAQMAGLFSLIRERCFVAAVFWLGGSAACDIVIAVAMTWALSRYNSKFQESGDLVRRLIRLTMETGSLTATIAFVDLVLYLNFPDNAYHITPALALAKLYSNSLMVVLNSRPGARNHHARETMMESRRSSKSSLELTSSVPHSVPASKHSTALHPRTSIPSSVPLSVTSRSGHDTESIFTQSTVPDLVRPRPPNPTIVSHSALSAQLSMSGTAWTEASSPTDCYGGAPSVMSSSIGHPSRF</sequence>
<name>A0ABR3FCX2_9AGAR</name>
<reference evidence="4 5" key="1">
    <citation type="submission" date="2024-02" db="EMBL/GenBank/DDBJ databases">
        <title>A draft genome for the cacao thread blight pathogen Marasmius crinis-equi.</title>
        <authorList>
            <person name="Cohen S.P."/>
            <person name="Baruah I.K."/>
            <person name="Amoako-Attah I."/>
            <person name="Bukari Y."/>
            <person name="Meinhardt L.W."/>
            <person name="Bailey B.A."/>
        </authorList>
    </citation>
    <scope>NUCLEOTIDE SEQUENCE [LARGE SCALE GENOMIC DNA]</scope>
    <source>
        <strain evidence="4 5">GH-76</strain>
    </source>
</reference>
<comment type="caution">
    <text evidence="4">The sequence shown here is derived from an EMBL/GenBank/DDBJ whole genome shotgun (WGS) entry which is preliminary data.</text>
</comment>
<feature type="region of interest" description="Disordered" evidence="1">
    <location>
        <begin position="527"/>
        <end position="589"/>
    </location>
</feature>
<keyword evidence="2" id="KW-0472">Membrane</keyword>
<feature type="transmembrane region" description="Helical" evidence="2">
    <location>
        <begin position="428"/>
        <end position="453"/>
    </location>
</feature>
<dbReference type="InterPro" id="IPR045339">
    <property type="entry name" value="DUF6534"/>
</dbReference>
<evidence type="ECO:0000259" key="3">
    <source>
        <dbReference type="Pfam" id="PF20152"/>
    </source>
</evidence>
<feature type="compositionally biased region" description="Polar residues" evidence="1">
    <location>
        <begin position="570"/>
        <end position="582"/>
    </location>
</feature>
<gene>
    <name evidence="4" type="ORF">V5O48_008833</name>
</gene>
<feature type="transmembrane region" description="Helical" evidence="2">
    <location>
        <begin position="358"/>
        <end position="379"/>
    </location>
</feature>
<protein>
    <recommendedName>
        <fullName evidence="3">DUF6534 domain-containing protein</fullName>
    </recommendedName>
</protein>
<feature type="compositionally biased region" description="Basic and acidic residues" evidence="1">
    <location>
        <begin position="531"/>
        <end position="540"/>
    </location>
</feature>
<dbReference type="PANTHER" id="PTHR40465">
    <property type="entry name" value="CHROMOSOME 1, WHOLE GENOME SHOTGUN SEQUENCE"/>
    <property type="match status" value="1"/>
</dbReference>
<accession>A0ABR3FCX2</accession>
<proteinExistence type="predicted"/>
<feature type="transmembrane region" description="Helical" evidence="2">
    <location>
        <begin position="473"/>
        <end position="493"/>
    </location>
</feature>
<evidence type="ECO:0000313" key="5">
    <source>
        <dbReference type="Proteomes" id="UP001465976"/>
    </source>
</evidence>
<keyword evidence="2" id="KW-0812">Transmembrane</keyword>
<feature type="transmembrane region" description="Helical" evidence="2">
    <location>
        <begin position="391"/>
        <end position="416"/>
    </location>
</feature>
<evidence type="ECO:0000256" key="1">
    <source>
        <dbReference type="SAM" id="MobiDB-lite"/>
    </source>
</evidence>
<organism evidence="4 5">
    <name type="scientific">Marasmius crinis-equi</name>
    <dbReference type="NCBI Taxonomy" id="585013"/>
    <lineage>
        <taxon>Eukaryota</taxon>
        <taxon>Fungi</taxon>
        <taxon>Dikarya</taxon>
        <taxon>Basidiomycota</taxon>
        <taxon>Agaricomycotina</taxon>
        <taxon>Agaricomycetes</taxon>
        <taxon>Agaricomycetidae</taxon>
        <taxon>Agaricales</taxon>
        <taxon>Marasmiineae</taxon>
        <taxon>Marasmiaceae</taxon>
        <taxon>Marasmius</taxon>
    </lineage>
</organism>
<dbReference type="Proteomes" id="UP001465976">
    <property type="component" value="Unassembled WGS sequence"/>
</dbReference>
<feature type="transmembrane region" description="Helical" evidence="2">
    <location>
        <begin position="320"/>
        <end position="338"/>
    </location>
</feature>
<dbReference type="Pfam" id="PF20152">
    <property type="entry name" value="DUF6534"/>
    <property type="match status" value="1"/>
</dbReference>
<feature type="transmembrane region" description="Helical" evidence="2">
    <location>
        <begin position="286"/>
        <end position="308"/>
    </location>
</feature>
<evidence type="ECO:0000256" key="2">
    <source>
        <dbReference type="SAM" id="Phobius"/>
    </source>
</evidence>